<name>A0ABW5E6K4_9BACT</name>
<comment type="caution">
    <text evidence="7">The sequence shown here is derived from an EMBL/GenBank/DDBJ whole genome shotgun (WGS) entry which is preliminary data.</text>
</comment>
<dbReference type="PANTHER" id="PTHR23291">
    <property type="entry name" value="BAX INHIBITOR-RELATED"/>
    <property type="match status" value="1"/>
</dbReference>
<feature type="transmembrane region" description="Helical" evidence="6">
    <location>
        <begin position="30"/>
        <end position="48"/>
    </location>
</feature>
<protein>
    <submittedName>
        <fullName evidence="7">Bax inhibitor-1 family protein</fullName>
    </submittedName>
</protein>
<keyword evidence="8" id="KW-1185">Reference proteome</keyword>
<evidence type="ECO:0000313" key="8">
    <source>
        <dbReference type="Proteomes" id="UP001597297"/>
    </source>
</evidence>
<feature type="transmembrane region" description="Helical" evidence="6">
    <location>
        <begin position="64"/>
        <end position="83"/>
    </location>
</feature>
<dbReference type="PANTHER" id="PTHR23291:SF50">
    <property type="entry name" value="PROTEIN LIFEGUARD 4"/>
    <property type="match status" value="1"/>
</dbReference>
<dbReference type="RefSeq" id="WP_377093179.1">
    <property type="nucleotide sequence ID" value="NZ_JBHSJM010000001.1"/>
</dbReference>
<sequence length="237" mass="25532">MIESSNPYASPYTVAAQPVDARSAFIRKTYAHLGGAIAVFALLEYFFLQSQAMLNLVAPMMGNWWLVLIVFMGVSWIASKWATSSTSLGMQYAGLALYVVAEAIIFIPILYLAVGMTGSTVVIGQAGIITVALFLGITAVAFITKKDFSFLNSFLMIGGFIALGLIFASMIFGFNLGIIFSAAMAIFASVAILRDTSNIIHHYGTNQYVAASLGLFASVALLFWYVLQILLSLSGRD</sequence>
<evidence type="ECO:0000256" key="4">
    <source>
        <dbReference type="ARBA" id="ARBA00022989"/>
    </source>
</evidence>
<feature type="transmembrane region" description="Helical" evidence="6">
    <location>
        <begin position="150"/>
        <end position="172"/>
    </location>
</feature>
<evidence type="ECO:0000256" key="1">
    <source>
        <dbReference type="ARBA" id="ARBA00004141"/>
    </source>
</evidence>
<feature type="transmembrane region" description="Helical" evidence="6">
    <location>
        <begin position="95"/>
        <end position="114"/>
    </location>
</feature>
<keyword evidence="5 6" id="KW-0472">Membrane</keyword>
<evidence type="ECO:0000256" key="5">
    <source>
        <dbReference type="ARBA" id="ARBA00023136"/>
    </source>
</evidence>
<organism evidence="7 8">
    <name type="scientific">Rubritalea spongiae</name>
    <dbReference type="NCBI Taxonomy" id="430797"/>
    <lineage>
        <taxon>Bacteria</taxon>
        <taxon>Pseudomonadati</taxon>
        <taxon>Verrucomicrobiota</taxon>
        <taxon>Verrucomicrobiia</taxon>
        <taxon>Verrucomicrobiales</taxon>
        <taxon>Rubritaleaceae</taxon>
        <taxon>Rubritalea</taxon>
    </lineage>
</organism>
<feature type="transmembrane region" description="Helical" evidence="6">
    <location>
        <begin position="120"/>
        <end position="143"/>
    </location>
</feature>
<gene>
    <name evidence="7" type="ORF">ACFSQZ_11210</name>
</gene>
<evidence type="ECO:0000313" key="7">
    <source>
        <dbReference type="EMBL" id="MFD2277040.1"/>
    </source>
</evidence>
<accession>A0ABW5E6K4</accession>
<dbReference type="Proteomes" id="UP001597297">
    <property type="component" value="Unassembled WGS sequence"/>
</dbReference>
<evidence type="ECO:0000256" key="6">
    <source>
        <dbReference type="RuleBase" id="RU004379"/>
    </source>
</evidence>
<dbReference type="Pfam" id="PF01027">
    <property type="entry name" value="Bax1-I"/>
    <property type="match status" value="1"/>
</dbReference>
<dbReference type="EMBL" id="JBHUJC010000037">
    <property type="protein sequence ID" value="MFD2277040.1"/>
    <property type="molecule type" value="Genomic_DNA"/>
</dbReference>
<comment type="subcellular location">
    <subcellularLocation>
        <location evidence="1">Membrane</location>
        <topology evidence="1">Multi-pass membrane protein</topology>
    </subcellularLocation>
</comment>
<evidence type="ECO:0000256" key="3">
    <source>
        <dbReference type="ARBA" id="ARBA00022692"/>
    </source>
</evidence>
<dbReference type="InterPro" id="IPR006214">
    <property type="entry name" value="Bax_inhibitor_1-related"/>
</dbReference>
<feature type="transmembrane region" description="Helical" evidence="6">
    <location>
        <begin position="208"/>
        <end position="227"/>
    </location>
</feature>
<proteinExistence type="inferred from homology"/>
<reference evidence="8" key="1">
    <citation type="journal article" date="2019" name="Int. J. Syst. Evol. Microbiol.">
        <title>The Global Catalogue of Microorganisms (GCM) 10K type strain sequencing project: providing services to taxonomists for standard genome sequencing and annotation.</title>
        <authorList>
            <consortium name="The Broad Institute Genomics Platform"/>
            <consortium name="The Broad Institute Genome Sequencing Center for Infectious Disease"/>
            <person name="Wu L."/>
            <person name="Ma J."/>
        </authorList>
    </citation>
    <scope>NUCLEOTIDE SEQUENCE [LARGE SCALE GENOMIC DNA]</scope>
    <source>
        <strain evidence="8">JCM 16545</strain>
    </source>
</reference>
<keyword evidence="3 6" id="KW-0812">Transmembrane</keyword>
<keyword evidence="4 6" id="KW-1133">Transmembrane helix</keyword>
<feature type="transmembrane region" description="Helical" evidence="6">
    <location>
        <begin position="178"/>
        <end position="196"/>
    </location>
</feature>
<evidence type="ECO:0000256" key="2">
    <source>
        <dbReference type="ARBA" id="ARBA00010350"/>
    </source>
</evidence>
<comment type="similarity">
    <text evidence="2 6">Belongs to the BI1 family.</text>
</comment>